<name>A0ABY6YT67_9ACTN</name>
<evidence type="ECO:0000313" key="2">
    <source>
        <dbReference type="Proteomes" id="UP001156498"/>
    </source>
</evidence>
<dbReference type="RefSeq" id="WP_267949352.1">
    <property type="nucleotide sequence ID" value="NZ_CP113264.1"/>
</dbReference>
<protein>
    <submittedName>
        <fullName evidence="1">Uncharacterized protein</fullName>
    </submittedName>
</protein>
<dbReference type="EMBL" id="CP113264">
    <property type="protein sequence ID" value="WAE75582.1"/>
    <property type="molecule type" value="Genomic_DNA"/>
</dbReference>
<gene>
    <name evidence="1" type="ORF">OUQ99_11065</name>
</gene>
<accession>A0ABY6YT67</accession>
<organism evidence="1 2">
    <name type="scientific">Streptomonospora nanhaiensis</name>
    <dbReference type="NCBI Taxonomy" id="1323731"/>
    <lineage>
        <taxon>Bacteria</taxon>
        <taxon>Bacillati</taxon>
        <taxon>Actinomycetota</taxon>
        <taxon>Actinomycetes</taxon>
        <taxon>Streptosporangiales</taxon>
        <taxon>Nocardiopsidaceae</taxon>
        <taxon>Streptomonospora</taxon>
    </lineage>
</organism>
<sequence>MTSMISPEQIRTTGGKAIFMVDATGDWRWCIDPNEPDSVFDAELYEPWERSTEQLPEFLVHNTVKEFIYGASAKMWTLNAPGEAVKEILSPLEEVAFGAWNWPAPGCRIFMGGDTLAQISPTHHKDFWEVDVAAPNFADLSPFEKTSGVDWQKREA</sequence>
<reference evidence="1 2" key="1">
    <citation type="journal article" date="2013" name="Int. J. Syst. Evol. Microbiol.">
        <title>Description of Streptomonospora sediminis sp. nov. and Streptomonospora nanhaiensis sp. nov., and reclassification of Nocardiopsis arabia Hozzein &amp; Goodfellow 2008 as Streptomonospora arabica comb. nov. and emended description of the genus Streptomonospora.</title>
        <authorList>
            <person name="Zhang D.F."/>
            <person name="Pan H.Q."/>
            <person name="He J."/>
            <person name="Zhang X.M."/>
            <person name="Zhang Y.G."/>
            <person name="Klenk H.P."/>
            <person name="Hu J.C."/>
            <person name="Li W.J."/>
        </authorList>
    </citation>
    <scope>NUCLEOTIDE SEQUENCE [LARGE SCALE GENOMIC DNA]</scope>
    <source>
        <strain evidence="1 2">12A09</strain>
    </source>
</reference>
<proteinExistence type="predicted"/>
<keyword evidence="2" id="KW-1185">Reference proteome</keyword>
<evidence type="ECO:0000313" key="1">
    <source>
        <dbReference type="EMBL" id="WAE75582.1"/>
    </source>
</evidence>
<dbReference type="Proteomes" id="UP001156498">
    <property type="component" value="Chromosome"/>
</dbReference>